<dbReference type="Gene3D" id="6.10.340.10">
    <property type="match status" value="1"/>
</dbReference>
<evidence type="ECO:0000313" key="9">
    <source>
        <dbReference type="EMBL" id="TWI38335.1"/>
    </source>
</evidence>
<dbReference type="InterPro" id="IPR003660">
    <property type="entry name" value="HAMP_dom"/>
</dbReference>
<dbReference type="SMART" id="SM00387">
    <property type="entry name" value="HATPase_c"/>
    <property type="match status" value="1"/>
</dbReference>
<dbReference type="Pfam" id="PF02518">
    <property type="entry name" value="HATPase_c"/>
    <property type="match status" value="1"/>
</dbReference>
<feature type="domain" description="HAMP" evidence="8">
    <location>
        <begin position="201"/>
        <end position="253"/>
    </location>
</feature>
<keyword evidence="10" id="KW-1185">Reference proteome</keyword>
<accession>A0A562P1L6</accession>
<dbReference type="Pfam" id="PF00672">
    <property type="entry name" value="HAMP"/>
    <property type="match status" value="1"/>
</dbReference>
<evidence type="ECO:0000256" key="5">
    <source>
        <dbReference type="ARBA" id="ARBA00023012"/>
    </source>
</evidence>
<comment type="caution">
    <text evidence="9">The sequence shown here is derived from an EMBL/GenBank/DDBJ whole genome shotgun (WGS) entry which is preliminary data.</text>
</comment>
<dbReference type="Proteomes" id="UP000316225">
    <property type="component" value="Unassembled WGS sequence"/>
</dbReference>
<dbReference type="GO" id="GO:0016020">
    <property type="term" value="C:membrane"/>
    <property type="evidence" value="ECO:0007669"/>
    <property type="project" value="UniProtKB-SubCell"/>
</dbReference>
<evidence type="ECO:0000256" key="7">
    <source>
        <dbReference type="SAM" id="Phobius"/>
    </source>
</evidence>
<keyword evidence="7" id="KW-0812">Transmembrane</keyword>
<dbReference type="InterPro" id="IPR036890">
    <property type="entry name" value="HATPase_C_sf"/>
</dbReference>
<dbReference type="AlphaFoldDB" id="A0A562P1L6"/>
<gene>
    <name evidence="9" type="ORF">IQ24_00474</name>
</gene>
<sequence length="468" mass="49923">MSATSSPDLTALPRLAAAPQGDAARSRVGLRTVAFCGSFLAWLAMFLVVILALFHNARQSAEAETDAAFRLASASTLMRLPVVFERRDVMAEAAVIATETDGLRHVSAVLTDVAGKEVTLPHTALDQTSAPPPAWFARLLTPPIQEEFVPIRQYPNVLGMITIRTDPSDVIAQSWQNFWLVLPLLAVTALVSLAMTMTVTAVVLRQLRLIGHAMQRMGEGDLAPHAPDSRLTELAELSRGINALANSLAAQRAENRQLQGRMMSLAEDERARIASDLHDEIGPQLFALRAATAQASGAAVHVSGTGAVELAEALAAVERHSCAIRESARAAIDNLRLAPVEGADLHETLAELVLDFTDVAPEVDIRLSVGEVPLADEAVQIAIHRFVRESVLNALRHAQPTRIDVALSQDATGTAVIRVTDDGTGPSGKGPGMGLTGMRDRATALGAIYLPPRREGITTVTELRIPAP</sequence>
<dbReference type="CDD" id="cd06225">
    <property type="entry name" value="HAMP"/>
    <property type="match status" value="1"/>
</dbReference>
<evidence type="ECO:0000256" key="2">
    <source>
        <dbReference type="ARBA" id="ARBA00022553"/>
    </source>
</evidence>
<dbReference type="InterPro" id="IPR050482">
    <property type="entry name" value="Sensor_HK_TwoCompSys"/>
</dbReference>
<dbReference type="InterPro" id="IPR011712">
    <property type="entry name" value="Sig_transdc_His_kin_sub3_dim/P"/>
</dbReference>
<evidence type="ECO:0000313" key="10">
    <source>
        <dbReference type="Proteomes" id="UP000316225"/>
    </source>
</evidence>
<evidence type="ECO:0000259" key="8">
    <source>
        <dbReference type="PROSITE" id="PS50885"/>
    </source>
</evidence>
<dbReference type="CDD" id="cd16917">
    <property type="entry name" value="HATPase_UhpB-NarQ-NarX-like"/>
    <property type="match status" value="1"/>
</dbReference>
<evidence type="ECO:0000256" key="6">
    <source>
        <dbReference type="SAM" id="Coils"/>
    </source>
</evidence>
<name>A0A562P1L6_9RHOB</name>
<dbReference type="Gene3D" id="3.30.565.10">
    <property type="entry name" value="Histidine kinase-like ATPase, C-terminal domain"/>
    <property type="match status" value="1"/>
</dbReference>
<keyword evidence="5" id="KW-0902">Two-component regulatory system</keyword>
<dbReference type="SUPFAM" id="SSF55874">
    <property type="entry name" value="ATPase domain of HSP90 chaperone/DNA topoisomerase II/histidine kinase"/>
    <property type="match status" value="1"/>
</dbReference>
<dbReference type="GO" id="GO:0000155">
    <property type="term" value="F:phosphorelay sensor kinase activity"/>
    <property type="evidence" value="ECO:0007669"/>
    <property type="project" value="InterPro"/>
</dbReference>
<dbReference type="Gene3D" id="1.20.5.1930">
    <property type="match status" value="1"/>
</dbReference>
<evidence type="ECO:0000256" key="4">
    <source>
        <dbReference type="ARBA" id="ARBA00022777"/>
    </source>
</evidence>
<keyword evidence="6" id="KW-0175">Coiled coil</keyword>
<reference evidence="9 10" key="1">
    <citation type="journal article" date="2015" name="Stand. Genomic Sci.">
        <title>Genomic Encyclopedia of Bacterial and Archaeal Type Strains, Phase III: the genomes of soil and plant-associated and newly described type strains.</title>
        <authorList>
            <person name="Whitman W.B."/>
            <person name="Woyke T."/>
            <person name="Klenk H.P."/>
            <person name="Zhou Y."/>
            <person name="Lilburn T.G."/>
            <person name="Beck B.J."/>
            <person name="De Vos P."/>
            <person name="Vandamme P."/>
            <person name="Eisen J.A."/>
            <person name="Garrity G."/>
            <person name="Hugenholtz P."/>
            <person name="Kyrpides N.C."/>
        </authorList>
    </citation>
    <scope>NUCLEOTIDE SEQUENCE [LARGE SCALE GENOMIC DNA]</scope>
    <source>
        <strain evidence="9 10">CGMCC 1.5364</strain>
    </source>
</reference>
<keyword evidence="2" id="KW-0597">Phosphoprotein</keyword>
<keyword evidence="3" id="KW-0808">Transferase</keyword>
<organism evidence="9 10">
    <name type="scientific">Paracoccus sulfuroxidans</name>
    <dbReference type="NCBI Taxonomy" id="384678"/>
    <lineage>
        <taxon>Bacteria</taxon>
        <taxon>Pseudomonadati</taxon>
        <taxon>Pseudomonadota</taxon>
        <taxon>Alphaproteobacteria</taxon>
        <taxon>Rhodobacterales</taxon>
        <taxon>Paracoccaceae</taxon>
        <taxon>Paracoccus</taxon>
    </lineage>
</organism>
<comment type="subcellular location">
    <subcellularLocation>
        <location evidence="1">Membrane</location>
    </subcellularLocation>
</comment>
<dbReference type="Pfam" id="PF16448">
    <property type="entry name" value="LapD_MoxY_N"/>
    <property type="match status" value="1"/>
</dbReference>
<evidence type="ECO:0000256" key="1">
    <source>
        <dbReference type="ARBA" id="ARBA00004370"/>
    </source>
</evidence>
<keyword evidence="7" id="KW-0472">Membrane</keyword>
<dbReference type="InterPro" id="IPR003594">
    <property type="entry name" value="HATPase_dom"/>
</dbReference>
<feature type="transmembrane region" description="Helical" evidence="7">
    <location>
        <begin position="178"/>
        <end position="204"/>
    </location>
</feature>
<keyword evidence="4 9" id="KW-0418">Kinase</keyword>
<dbReference type="SMART" id="SM00304">
    <property type="entry name" value="HAMP"/>
    <property type="match status" value="1"/>
</dbReference>
<dbReference type="Pfam" id="PF07730">
    <property type="entry name" value="HisKA_3"/>
    <property type="match status" value="1"/>
</dbReference>
<protein>
    <submittedName>
        <fullName evidence="9">Two-component system sensor histidine kinase UhpB</fullName>
    </submittedName>
</protein>
<dbReference type="EMBL" id="VLKU01000001">
    <property type="protein sequence ID" value="TWI38335.1"/>
    <property type="molecule type" value="Genomic_DNA"/>
</dbReference>
<keyword evidence="7" id="KW-1133">Transmembrane helix</keyword>
<feature type="coiled-coil region" evidence="6">
    <location>
        <begin position="241"/>
        <end position="268"/>
    </location>
</feature>
<evidence type="ECO:0000256" key="3">
    <source>
        <dbReference type="ARBA" id="ARBA00022679"/>
    </source>
</evidence>
<dbReference type="PANTHER" id="PTHR24421">
    <property type="entry name" value="NITRATE/NITRITE SENSOR PROTEIN NARX-RELATED"/>
    <property type="match status" value="1"/>
</dbReference>
<dbReference type="PANTHER" id="PTHR24421:SF58">
    <property type="entry name" value="SIGNAL TRANSDUCTION HISTIDINE-PROTEIN KINASE_PHOSPHATASE UHPB"/>
    <property type="match status" value="1"/>
</dbReference>
<dbReference type="RefSeq" id="WP_242007869.1">
    <property type="nucleotide sequence ID" value="NZ_VLKU01000001.1"/>
</dbReference>
<feature type="transmembrane region" description="Helical" evidence="7">
    <location>
        <begin position="33"/>
        <end position="54"/>
    </location>
</feature>
<dbReference type="GO" id="GO:0046983">
    <property type="term" value="F:protein dimerization activity"/>
    <property type="evidence" value="ECO:0007669"/>
    <property type="project" value="InterPro"/>
</dbReference>
<dbReference type="PROSITE" id="PS50885">
    <property type="entry name" value="HAMP"/>
    <property type="match status" value="1"/>
</dbReference>
<proteinExistence type="predicted"/>
<dbReference type="InterPro" id="IPR032244">
    <property type="entry name" value="LapD_MoxY_N"/>
</dbReference>